<dbReference type="AlphaFoldDB" id="A0A9X9LMS1"/>
<gene>
    <name evidence="2" type="ORF">BN2614_LOCUS1</name>
</gene>
<dbReference type="PANTHER" id="PTHR45912:SF3">
    <property type="entry name" value="CILIA- AND FLAGELLA-ASSOCIATED PROTEIN 47"/>
    <property type="match status" value="1"/>
</dbReference>
<comment type="caution">
    <text evidence="2">The sequence shown here is derived from an EMBL/GenBank/DDBJ whole genome shotgun (WGS) entry which is preliminary data.</text>
</comment>
<dbReference type="Pfam" id="PF26579">
    <property type="entry name" value="Ig_CFAP47"/>
    <property type="match status" value="1"/>
</dbReference>
<organism evidence="2 3">
    <name type="scientific">Gulo gulo</name>
    <name type="common">Wolverine</name>
    <name type="synonym">Gluton</name>
    <dbReference type="NCBI Taxonomy" id="48420"/>
    <lineage>
        <taxon>Eukaryota</taxon>
        <taxon>Metazoa</taxon>
        <taxon>Chordata</taxon>
        <taxon>Craniata</taxon>
        <taxon>Vertebrata</taxon>
        <taxon>Euteleostomi</taxon>
        <taxon>Mammalia</taxon>
        <taxon>Eutheria</taxon>
        <taxon>Laurasiatheria</taxon>
        <taxon>Carnivora</taxon>
        <taxon>Caniformia</taxon>
        <taxon>Musteloidea</taxon>
        <taxon>Mustelidae</taxon>
        <taxon>Guloninae</taxon>
        <taxon>Gulo</taxon>
    </lineage>
</organism>
<dbReference type="Proteomes" id="UP000269945">
    <property type="component" value="Unassembled WGS sequence"/>
</dbReference>
<dbReference type="GO" id="GO:0005929">
    <property type="term" value="C:cilium"/>
    <property type="evidence" value="ECO:0007669"/>
    <property type="project" value="TreeGrafter"/>
</dbReference>
<keyword evidence="3" id="KW-1185">Reference proteome</keyword>
<evidence type="ECO:0000313" key="2">
    <source>
        <dbReference type="EMBL" id="VCW76926.1"/>
    </source>
</evidence>
<dbReference type="EMBL" id="CYRY02008099">
    <property type="protein sequence ID" value="VCW76926.1"/>
    <property type="molecule type" value="Genomic_DNA"/>
</dbReference>
<evidence type="ECO:0000259" key="1">
    <source>
        <dbReference type="Pfam" id="PF26579"/>
    </source>
</evidence>
<reference evidence="2 3" key="1">
    <citation type="submission" date="2018-10" db="EMBL/GenBank/DDBJ databases">
        <authorList>
            <person name="Ekblom R."/>
            <person name="Jareborg N."/>
        </authorList>
    </citation>
    <scope>NUCLEOTIDE SEQUENCE [LARGE SCALE GENOMIC DNA]</scope>
    <source>
        <tissue evidence="2">Muscle</tissue>
    </source>
</reference>
<proteinExistence type="predicted"/>
<dbReference type="PANTHER" id="PTHR45912">
    <property type="entry name" value="CILIA- AND FLAGELLA-ASSOCIATED PROTEIN 47"/>
    <property type="match status" value="1"/>
</dbReference>
<accession>A0A9X9LMS1</accession>
<evidence type="ECO:0000313" key="3">
    <source>
        <dbReference type="Proteomes" id="UP000269945"/>
    </source>
</evidence>
<dbReference type="GO" id="GO:0007288">
    <property type="term" value="P:sperm axoneme assembly"/>
    <property type="evidence" value="ECO:0007669"/>
    <property type="project" value="TreeGrafter"/>
</dbReference>
<name>A0A9X9LMS1_GULGU</name>
<protein>
    <recommendedName>
        <fullName evidence="1">CFAP47-like immunoglobulin-like domain-containing protein</fullName>
    </recommendedName>
</protein>
<dbReference type="InterPro" id="IPR058952">
    <property type="entry name" value="Ig_CFAP47"/>
</dbReference>
<feature type="domain" description="CFAP47-like immunoglobulin-like" evidence="1">
    <location>
        <begin position="803"/>
        <end position="941"/>
    </location>
</feature>
<sequence>MHTRYCVIILSNKEIGELIYVVEGKGMIPLPSSFFPKDSSAPLDYSTSPEEVFSKENPVLYLKCELHHILDVDLTLPLTNEAKEKALAFAAQQQMSDIEYERRLITGTLESSSVRVAIALLGLTRIETCTLLNTSKLKKPKSILYTAELSLPEHFDIPKKIYIPQIPETQAKLTPSQEIKPANKRVADGSVLVPLRFVPLSPGRYPCKILLISRYDVRVYCIEGVVNEERPEARFEFETPAFEALTQHIPVSNKTKNEWKCQVTIEGEWFFGPSILYVRPGETVQYPLTFKPILECEIMGRLTLQNEVDGMEYVFDIKGIGKKPLALEHITIDCQVGKTTNKPIMVPNYTKTIQTFKVTSDLPIVWGNPKITIDPDNAVPYILHVSPWKRGVFKGAISFSVKRRQDDDSQEDSDQDRGQVPSFQKSLSELFHQINEEDSDNSFSNFHVWYYLEIHSSPGPPVNIIEMKCLALESICMEIPLSNPKERIIHIDVQLSSAALNGLKQLTLHPLECMNYVVQYSPATTGCRDESIVFQPDVALEFWYLLRLTTELPKPITIPEIQCDLGKYATHIIPLVNPTHETLELQATNSNPENFVLDVNRSSLTVSPHSIKEVSVHFFPSALGRTGHQVSITFCCTQFKEWIFYLSGVGLFPQPIDVERVTTYLRLHSSIVIPFQNPTKEDVLVNIILTSREKPRHLIIDHYWDSFFHETSAFKFTGLSHTQGITLPPKGTIDIPVLFMPHVMKLHRTMVIVQMMRANRESWPIDNFDELSTEMKRTMGIESGEIQEIHWKYPILGLPQAVNPKFPQVVIKCQSRKRVEQEVEVTLTGHFFGENAILDATDFVVIPKKYSCDSYEDINGTPVKREFEYEIQFESEVMKSSLESCVALYIMKKSYHIETETITLVFNVVFAPKKPLRTHITLKVECITDGIWKFPITLVATEPDVDDVIDIEGVGLFKESVVDFRLTSQTRNPEPFTAYFLPGSDPEFFVKPQVGELPPFDTEGTVLLVGFKPQMYSRKYKATLAIQTPDMYWLYDINGLPPVTMPPMNVKAKIKTTNKRFQSNPVRRRNFICENAKLIRTGVSSTIKGAPLMLKNK</sequence>